<dbReference type="EMBL" id="BLAY01000032">
    <property type="protein sequence ID" value="GET37666.1"/>
    <property type="molecule type" value="Genomic_DNA"/>
</dbReference>
<gene>
    <name evidence="1" type="ORF">MiSe_24200</name>
</gene>
<dbReference type="AlphaFoldDB" id="A0AAV3X8R3"/>
<dbReference type="CDD" id="cd00161">
    <property type="entry name" value="beta-trefoil_Ricin-like"/>
    <property type="match status" value="1"/>
</dbReference>
<dbReference type="InterPro" id="IPR035992">
    <property type="entry name" value="Ricin_B-like_lectins"/>
</dbReference>
<dbReference type="SUPFAM" id="SSF50370">
    <property type="entry name" value="Ricin B-like lectins"/>
    <property type="match status" value="1"/>
</dbReference>
<dbReference type="Gene3D" id="2.80.10.50">
    <property type="match status" value="1"/>
</dbReference>
<proteinExistence type="predicted"/>
<dbReference type="RefSeq" id="WP_226579524.1">
    <property type="nucleotide sequence ID" value="NZ_BLAY01000032.1"/>
</dbReference>
<sequence>MQYLVKPLVNHAGNSPLFYQDNAKPNVDRIYVIASVESKLVLTQNSDGKITQEKWTESDYQRWKIVPLENSQYVNGNYYLKGTCKIECVANQKVLEVPHSSTEDSAELGAWNWGLKLNKNI</sequence>
<protein>
    <recommendedName>
        <fullName evidence="3">Ricin B lectin domain-containing protein</fullName>
    </recommendedName>
</protein>
<name>A0AAV3X8R3_9CYAN</name>
<dbReference type="Proteomes" id="UP001050975">
    <property type="component" value="Unassembled WGS sequence"/>
</dbReference>
<keyword evidence="2" id="KW-1185">Reference proteome</keyword>
<accession>A0AAV3X8R3</accession>
<evidence type="ECO:0008006" key="3">
    <source>
        <dbReference type="Google" id="ProtNLM"/>
    </source>
</evidence>
<evidence type="ECO:0000313" key="2">
    <source>
        <dbReference type="Proteomes" id="UP001050975"/>
    </source>
</evidence>
<comment type="caution">
    <text evidence="1">The sequence shown here is derived from an EMBL/GenBank/DDBJ whole genome shotgun (WGS) entry which is preliminary data.</text>
</comment>
<evidence type="ECO:0000313" key="1">
    <source>
        <dbReference type="EMBL" id="GET37666.1"/>
    </source>
</evidence>
<organism evidence="1 2">
    <name type="scientific">Microseira wollei NIES-4236</name>
    <dbReference type="NCBI Taxonomy" id="2530354"/>
    <lineage>
        <taxon>Bacteria</taxon>
        <taxon>Bacillati</taxon>
        <taxon>Cyanobacteriota</taxon>
        <taxon>Cyanophyceae</taxon>
        <taxon>Oscillatoriophycideae</taxon>
        <taxon>Aerosakkonematales</taxon>
        <taxon>Aerosakkonemataceae</taxon>
        <taxon>Microseira</taxon>
    </lineage>
</organism>
<reference evidence="1" key="1">
    <citation type="submission" date="2019-10" db="EMBL/GenBank/DDBJ databases">
        <title>Draft genome sequece of Microseira wollei NIES-4236.</title>
        <authorList>
            <person name="Yamaguchi H."/>
            <person name="Suzuki S."/>
            <person name="Kawachi M."/>
        </authorList>
    </citation>
    <scope>NUCLEOTIDE SEQUENCE</scope>
    <source>
        <strain evidence="1">NIES-4236</strain>
    </source>
</reference>